<evidence type="ECO:0000256" key="2">
    <source>
        <dbReference type="SAM" id="SignalP"/>
    </source>
</evidence>
<sequence length="543" mass="59992">MKHSLLLRLGLAALLLFPGAAVASTAPARPVAALFYPNEIHLTVEERIKPESIPGKGQGLKVILPANASRATFFATVNDSPANGFYWLDPAAEPVPRMNAADGQAEGENAERQTLLDAIKSIRTEIDRKNAGIKARKTRLALWENLDPNAEKFKTDDIMKLDAAYAERLAALYAEESLDARELEELQVAMSKAQKKLQAYDAANVRNVAVIPFSGPENKPAFVRYSYIMPGSSRASYRLTAYPAKDLLRIEQDVTLSQNSGGTWTDVEVYISTTRRDTSIRPSVLTPWQIGLTSKDTPPPAPRRNMMAEPMAQMSQAFDMKEASQRAPAPVQEEMGTFRLWSLGRKTIDNNVAVTLPLAKDDYTASYHYTIQPSVNPKGFLTASLSLDKALELPQGKARLFVDDVAIGEQTLSINGSKATLFFGTDPQVSATMRDVKRSTGETGFISKEQNMLWHWEIIVRNTRGRAVDVWVEDPLPDEQDTAIKLTVESKPTPEKTVTAAQLGATKVYRWKFTLQPNEARTIEHKVTVAAPADKILLPGRSR</sequence>
<organism evidence="4">
    <name type="scientific">uncultured delta proteobacterium</name>
    <dbReference type="NCBI Taxonomy" id="34034"/>
    <lineage>
        <taxon>Bacteria</taxon>
        <taxon>Deltaproteobacteria</taxon>
        <taxon>environmental samples</taxon>
    </lineage>
</organism>
<keyword evidence="1" id="KW-0175">Coiled coil</keyword>
<dbReference type="Pfam" id="PF13598">
    <property type="entry name" value="DUF4139"/>
    <property type="match status" value="1"/>
</dbReference>
<reference evidence="4" key="1">
    <citation type="submission" date="2016-04" db="EMBL/GenBank/DDBJ databases">
        <authorList>
            <person name="Evans L.H."/>
            <person name="Alamgir A."/>
            <person name="Owens N."/>
            <person name="Weber N.D."/>
            <person name="Virtaneva K."/>
            <person name="Barbian K."/>
            <person name="Babar A."/>
            <person name="Rosenke K."/>
        </authorList>
    </citation>
    <scope>NUCLEOTIDE SEQUENCE</scope>
    <source>
        <strain evidence="4">86</strain>
    </source>
</reference>
<feature type="domain" description="DUF4139" evidence="3">
    <location>
        <begin position="224"/>
        <end position="532"/>
    </location>
</feature>
<feature type="chain" id="PRO_5013369947" description="DUF4139 domain-containing protein" evidence="2">
    <location>
        <begin position="24"/>
        <end position="543"/>
    </location>
</feature>
<dbReference type="PANTHER" id="PTHR31005:SF8">
    <property type="entry name" value="DUF4139 DOMAIN-CONTAINING PROTEIN"/>
    <property type="match status" value="1"/>
</dbReference>
<evidence type="ECO:0000313" key="4">
    <source>
        <dbReference type="EMBL" id="SBV93518.1"/>
    </source>
</evidence>
<evidence type="ECO:0000259" key="3">
    <source>
        <dbReference type="Pfam" id="PF13598"/>
    </source>
</evidence>
<dbReference type="PANTHER" id="PTHR31005">
    <property type="entry name" value="DUF4139 DOMAIN-CONTAINING PROTEIN"/>
    <property type="match status" value="1"/>
</dbReference>
<gene>
    <name evidence="4" type="ORF">KL86DPRO_10545</name>
</gene>
<evidence type="ECO:0000256" key="1">
    <source>
        <dbReference type="SAM" id="Coils"/>
    </source>
</evidence>
<dbReference type="NCBIfam" id="TIGR02231">
    <property type="entry name" value="mucoidy inhibitor MuiA family protein"/>
    <property type="match status" value="1"/>
</dbReference>
<dbReference type="InterPro" id="IPR011935">
    <property type="entry name" value="CHP02231"/>
</dbReference>
<dbReference type="AlphaFoldDB" id="A0A212J245"/>
<feature type="coiled-coil region" evidence="1">
    <location>
        <begin position="166"/>
        <end position="203"/>
    </location>
</feature>
<proteinExistence type="predicted"/>
<dbReference type="InterPro" id="IPR037291">
    <property type="entry name" value="DUF4139"/>
</dbReference>
<keyword evidence="2" id="KW-0732">Signal</keyword>
<name>A0A212J245_9DELT</name>
<protein>
    <recommendedName>
        <fullName evidence="3">DUF4139 domain-containing protein</fullName>
    </recommendedName>
</protein>
<feature type="signal peptide" evidence="2">
    <location>
        <begin position="1"/>
        <end position="23"/>
    </location>
</feature>
<accession>A0A212J245</accession>
<dbReference type="EMBL" id="FLUQ01000001">
    <property type="protein sequence ID" value="SBV93518.1"/>
    <property type="molecule type" value="Genomic_DNA"/>
</dbReference>